<reference evidence="2 3" key="1">
    <citation type="submission" date="2023-11" db="EMBL/GenBank/DDBJ databases">
        <title>Plant-associative lifestyle of Vibrio porteresiae and its evolutionary dynamics.</title>
        <authorList>
            <person name="Rameshkumar N."/>
            <person name="Kirti K."/>
        </authorList>
    </citation>
    <scope>NUCLEOTIDE SEQUENCE [LARGE SCALE GENOMIC DNA]</scope>
    <source>
        <strain evidence="2 3">MSSRF30</strain>
    </source>
</reference>
<gene>
    <name evidence="2" type="ORF">R8Z52_09205</name>
</gene>
<keyword evidence="3" id="KW-1185">Reference proteome</keyword>
<evidence type="ECO:0000256" key="1">
    <source>
        <dbReference type="SAM" id="Phobius"/>
    </source>
</evidence>
<feature type="transmembrane region" description="Helical" evidence="1">
    <location>
        <begin position="45"/>
        <end position="65"/>
    </location>
</feature>
<organism evidence="2 3">
    <name type="scientific">Vibrio porteresiae DSM 19223</name>
    <dbReference type="NCBI Taxonomy" id="1123496"/>
    <lineage>
        <taxon>Bacteria</taxon>
        <taxon>Pseudomonadati</taxon>
        <taxon>Pseudomonadota</taxon>
        <taxon>Gammaproteobacteria</taxon>
        <taxon>Vibrionales</taxon>
        <taxon>Vibrionaceae</taxon>
        <taxon>Vibrio</taxon>
    </lineage>
</organism>
<proteinExistence type="predicted"/>
<feature type="transmembrane region" description="Helical" evidence="1">
    <location>
        <begin position="20"/>
        <end position="39"/>
    </location>
</feature>
<sequence length="101" mass="11208">MKSVLVFDSMLTPKLITALYWLLLVISFLSGVGTMFSGYGGVTFMSFLLGLVTMLGCAVAARIWCELMIVIFKINDNLQGLRDSNLRANNVLNNNELNNKE</sequence>
<dbReference type="Proteomes" id="UP001304071">
    <property type="component" value="Chromosome 1"/>
</dbReference>
<dbReference type="InterPro" id="IPR025557">
    <property type="entry name" value="DUF4282"/>
</dbReference>
<keyword evidence="1" id="KW-0472">Membrane</keyword>
<dbReference type="Pfam" id="PF14110">
    <property type="entry name" value="DUF4282"/>
    <property type="match status" value="1"/>
</dbReference>
<dbReference type="RefSeq" id="WP_261895890.1">
    <property type="nucleotide sequence ID" value="NZ_AP024895.1"/>
</dbReference>
<evidence type="ECO:0000313" key="2">
    <source>
        <dbReference type="EMBL" id="WPC72315.1"/>
    </source>
</evidence>
<keyword evidence="1" id="KW-1133">Transmembrane helix</keyword>
<dbReference type="EMBL" id="CP138203">
    <property type="protein sequence ID" value="WPC72315.1"/>
    <property type="molecule type" value="Genomic_DNA"/>
</dbReference>
<evidence type="ECO:0000313" key="3">
    <source>
        <dbReference type="Proteomes" id="UP001304071"/>
    </source>
</evidence>
<protein>
    <submittedName>
        <fullName evidence="2">DUF4282 domain-containing protein</fullName>
    </submittedName>
</protein>
<keyword evidence="1" id="KW-0812">Transmembrane</keyword>
<name>A0ABZ0Q8R3_9VIBR</name>
<accession>A0ABZ0Q8R3</accession>